<evidence type="ECO:0000313" key="3">
    <source>
        <dbReference type="EMBL" id="MBB4681693.1"/>
    </source>
</evidence>
<reference evidence="3 4" key="1">
    <citation type="submission" date="2020-08" db="EMBL/GenBank/DDBJ databases">
        <title>Sequencing the genomes of 1000 actinobacteria strains.</title>
        <authorList>
            <person name="Klenk H.-P."/>
        </authorList>
    </citation>
    <scope>NUCLEOTIDE SEQUENCE [LARGE SCALE GENOMIC DNA]</scope>
    <source>
        <strain evidence="3 4">DSM 44230</strain>
    </source>
</reference>
<sequence>MSDDQRWGFEDADDWEPTPKSRPAPEADSAEPDGITGQDADRVVTVAVGELGEVLSVRLAADWRRSVDPRALAGSVLSAANNATMQALAKQVDEVRQADVPPWPVPTRPPETTPLTADAAFRLMDAVDAELATLTDRLAAVQNQRTEVESAGGHVRGTAMNGQVSTLTVDPYWADSARNPEIEGELTEVLRELRRRSTPDPDLTTWPTSPAITELTGLVSDPSLLLRRLGLS</sequence>
<organism evidence="3 4">
    <name type="scientific">Crossiella cryophila</name>
    <dbReference type="NCBI Taxonomy" id="43355"/>
    <lineage>
        <taxon>Bacteria</taxon>
        <taxon>Bacillati</taxon>
        <taxon>Actinomycetota</taxon>
        <taxon>Actinomycetes</taxon>
        <taxon>Pseudonocardiales</taxon>
        <taxon>Pseudonocardiaceae</taxon>
        <taxon>Crossiella</taxon>
    </lineage>
</organism>
<dbReference type="Proteomes" id="UP000533598">
    <property type="component" value="Unassembled WGS sequence"/>
</dbReference>
<evidence type="ECO:0000256" key="1">
    <source>
        <dbReference type="SAM" id="Coils"/>
    </source>
</evidence>
<proteinExistence type="predicted"/>
<protein>
    <submittedName>
        <fullName evidence="3">DNA-binding protein YbaB</fullName>
    </submittedName>
</protein>
<accession>A0A7W7CKY9</accession>
<dbReference type="RefSeq" id="WP_185008455.1">
    <property type="nucleotide sequence ID" value="NZ_BAAAUI010000014.1"/>
</dbReference>
<feature type="coiled-coil region" evidence="1">
    <location>
        <begin position="124"/>
        <end position="151"/>
    </location>
</feature>
<comment type="caution">
    <text evidence="3">The sequence shown here is derived from an EMBL/GenBank/DDBJ whole genome shotgun (WGS) entry which is preliminary data.</text>
</comment>
<gene>
    <name evidence="3" type="ORF">HNR67_007811</name>
</gene>
<keyword evidence="1" id="KW-0175">Coiled coil</keyword>
<name>A0A7W7CKY9_9PSEU</name>
<keyword evidence="4" id="KW-1185">Reference proteome</keyword>
<evidence type="ECO:0000256" key="2">
    <source>
        <dbReference type="SAM" id="MobiDB-lite"/>
    </source>
</evidence>
<dbReference type="AlphaFoldDB" id="A0A7W7CKY9"/>
<dbReference type="EMBL" id="JACHMH010000001">
    <property type="protein sequence ID" value="MBB4681693.1"/>
    <property type="molecule type" value="Genomic_DNA"/>
</dbReference>
<evidence type="ECO:0000313" key="4">
    <source>
        <dbReference type="Proteomes" id="UP000533598"/>
    </source>
</evidence>
<feature type="region of interest" description="Disordered" evidence="2">
    <location>
        <begin position="1"/>
        <end position="40"/>
    </location>
</feature>
<dbReference type="GO" id="GO:0003677">
    <property type="term" value="F:DNA binding"/>
    <property type="evidence" value="ECO:0007669"/>
    <property type="project" value="UniProtKB-KW"/>
</dbReference>
<keyword evidence="3" id="KW-0238">DNA-binding</keyword>